<reference evidence="1 2" key="1">
    <citation type="submission" date="2020-04" db="EMBL/GenBank/DDBJ databases">
        <title>Knoellia sp. isolate from air conditioner.</title>
        <authorList>
            <person name="Chea S."/>
            <person name="Kim D.-U."/>
        </authorList>
    </citation>
    <scope>NUCLEOTIDE SEQUENCE [LARGE SCALE GENOMIC DNA]</scope>
    <source>
        <strain evidence="1 2">DB2414S</strain>
    </source>
</reference>
<evidence type="ECO:0000313" key="1">
    <source>
        <dbReference type="EMBL" id="NNM45131.1"/>
    </source>
</evidence>
<keyword evidence="2" id="KW-1185">Reference proteome</keyword>
<dbReference type="Proteomes" id="UP000588586">
    <property type="component" value="Unassembled WGS sequence"/>
</dbReference>
<evidence type="ECO:0000313" key="2">
    <source>
        <dbReference type="Proteomes" id="UP000588586"/>
    </source>
</evidence>
<dbReference type="EMBL" id="JABEPQ010000001">
    <property type="protein sequence ID" value="NNM45131.1"/>
    <property type="molecule type" value="Genomic_DNA"/>
</dbReference>
<proteinExistence type="predicted"/>
<organism evidence="1 2">
    <name type="scientific">Knoellia koreensis</name>
    <dbReference type="NCBI Taxonomy" id="2730921"/>
    <lineage>
        <taxon>Bacteria</taxon>
        <taxon>Bacillati</taxon>
        <taxon>Actinomycetota</taxon>
        <taxon>Actinomycetes</taxon>
        <taxon>Micrococcales</taxon>
        <taxon>Intrasporangiaceae</taxon>
        <taxon>Knoellia</taxon>
    </lineage>
</organism>
<dbReference type="AlphaFoldDB" id="A0A849HFW3"/>
<dbReference type="RefSeq" id="WP_171242195.1">
    <property type="nucleotide sequence ID" value="NZ_JABEPQ010000001.1"/>
</dbReference>
<comment type="caution">
    <text evidence="1">The sequence shown here is derived from an EMBL/GenBank/DDBJ whole genome shotgun (WGS) entry which is preliminary data.</text>
</comment>
<protein>
    <submittedName>
        <fullName evidence="1">Uncharacterized protein</fullName>
    </submittedName>
</protein>
<sequence length="124" mass="13668">MTSPRIKLVCDDPSHEGRVVLVRAFPLVTIEGREDPVPLLFPDGSRDFVRGADNEPLGERKVKDLLAMEERGESVRWGYVFTCPACEHSPVSVRSDRLRVILKGMAGHGVSSLTMRGLRALLAA</sequence>
<name>A0A849HFW3_9MICO</name>
<accession>A0A849HFW3</accession>
<gene>
    <name evidence="1" type="ORF">HJG52_03810</name>
</gene>